<evidence type="ECO:0000313" key="5">
    <source>
        <dbReference type="EMBL" id="RPJ93558.1"/>
    </source>
</evidence>
<keyword evidence="2" id="KW-0597">Phosphoprotein</keyword>
<protein>
    <submittedName>
        <fullName evidence="5">DNA-binding response regulator</fullName>
    </submittedName>
</protein>
<dbReference type="EMBL" id="QVXO01000002">
    <property type="protein sequence ID" value="RPJ93558.1"/>
    <property type="molecule type" value="Genomic_DNA"/>
</dbReference>
<dbReference type="Proteomes" id="UP000285324">
    <property type="component" value="Unassembled WGS sequence"/>
</dbReference>
<dbReference type="GO" id="GO:0000976">
    <property type="term" value="F:transcription cis-regulatory region binding"/>
    <property type="evidence" value="ECO:0007669"/>
    <property type="project" value="TreeGrafter"/>
</dbReference>
<proteinExistence type="predicted"/>
<dbReference type="PANTHER" id="PTHR48111">
    <property type="entry name" value="REGULATOR OF RPOS"/>
    <property type="match status" value="1"/>
</dbReference>
<evidence type="ECO:0000256" key="2">
    <source>
        <dbReference type="PROSITE-ProRule" id="PRU00169"/>
    </source>
</evidence>
<dbReference type="Pfam" id="PF00072">
    <property type="entry name" value="Response_reg"/>
    <property type="match status" value="1"/>
</dbReference>
<dbReference type="AlphaFoldDB" id="A0A424WJT0"/>
<name>A0A424WJT0_ALCXX</name>
<dbReference type="SMART" id="SM00850">
    <property type="entry name" value="LytTR"/>
    <property type="match status" value="1"/>
</dbReference>
<dbReference type="GO" id="GO:0000156">
    <property type="term" value="F:phosphorelay response regulator activity"/>
    <property type="evidence" value="ECO:0007669"/>
    <property type="project" value="TreeGrafter"/>
</dbReference>
<dbReference type="InterPro" id="IPR011006">
    <property type="entry name" value="CheY-like_superfamily"/>
</dbReference>
<dbReference type="Gene3D" id="3.40.50.2300">
    <property type="match status" value="1"/>
</dbReference>
<reference evidence="5 6" key="1">
    <citation type="submission" date="2018-08" db="EMBL/GenBank/DDBJ databases">
        <title>Achromobacter xylosoxidans Genome sequencing and assembly.</title>
        <authorList>
            <person name="Wang R."/>
            <person name="Rensing C."/>
            <person name="Li Y."/>
        </authorList>
    </citation>
    <scope>NUCLEOTIDE SEQUENCE [LARGE SCALE GENOMIC DNA]</scope>
    <source>
        <strain evidence="5 6">GD003A</strain>
    </source>
</reference>
<dbReference type="SUPFAM" id="SSF52172">
    <property type="entry name" value="CheY-like"/>
    <property type="match status" value="1"/>
</dbReference>
<dbReference type="InterPro" id="IPR007492">
    <property type="entry name" value="LytTR_DNA-bd_dom"/>
</dbReference>
<dbReference type="GO" id="GO:0005829">
    <property type="term" value="C:cytosol"/>
    <property type="evidence" value="ECO:0007669"/>
    <property type="project" value="TreeGrafter"/>
</dbReference>
<organism evidence="5 6">
    <name type="scientific">Alcaligenes xylosoxydans xylosoxydans</name>
    <name type="common">Achromobacter xylosoxidans</name>
    <dbReference type="NCBI Taxonomy" id="85698"/>
    <lineage>
        <taxon>Bacteria</taxon>
        <taxon>Pseudomonadati</taxon>
        <taxon>Pseudomonadota</taxon>
        <taxon>Betaproteobacteria</taxon>
        <taxon>Burkholderiales</taxon>
        <taxon>Alcaligenaceae</taxon>
        <taxon>Achromobacter</taxon>
    </lineage>
</organism>
<dbReference type="InterPro" id="IPR001789">
    <property type="entry name" value="Sig_transdc_resp-reg_receiver"/>
</dbReference>
<dbReference type="InterPro" id="IPR039420">
    <property type="entry name" value="WalR-like"/>
</dbReference>
<evidence type="ECO:0000313" key="6">
    <source>
        <dbReference type="Proteomes" id="UP000285324"/>
    </source>
</evidence>
<dbReference type="GO" id="GO:0032993">
    <property type="term" value="C:protein-DNA complex"/>
    <property type="evidence" value="ECO:0007669"/>
    <property type="project" value="TreeGrafter"/>
</dbReference>
<dbReference type="Pfam" id="PF04397">
    <property type="entry name" value="LytTR"/>
    <property type="match status" value="1"/>
</dbReference>
<comment type="caution">
    <text evidence="5">The sequence shown here is derived from an EMBL/GenBank/DDBJ whole genome shotgun (WGS) entry which is preliminary data.</text>
</comment>
<dbReference type="SMART" id="SM00448">
    <property type="entry name" value="REC"/>
    <property type="match status" value="1"/>
</dbReference>
<evidence type="ECO:0000259" key="3">
    <source>
        <dbReference type="PROSITE" id="PS50110"/>
    </source>
</evidence>
<dbReference type="GO" id="GO:0006355">
    <property type="term" value="P:regulation of DNA-templated transcription"/>
    <property type="evidence" value="ECO:0007669"/>
    <property type="project" value="TreeGrafter"/>
</dbReference>
<accession>A0A424WJT0</accession>
<dbReference type="OrthoDB" id="236568at2"/>
<keyword evidence="1 5" id="KW-0238">DNA-binding</keyword>
<sequence length="228" mass="25114">MLRVLVIDDEAPARRYLRRLLEASADVHVAGEAESLEQARALIREHRPDALFLDIELTAATGFDLLDQLDAPPAVVFVTAHSDYAARAFDVQAVDYLLKPVRPGRLEQALARLRPRAGGHLTLRTRNGTKLIKIHELTMAQAQGDYVMLCSAAHANELMHITFKRLAAQLPSPPFCALSRSVIMNLEHVSHLSQLPGAQTEVAFNNGVAPVVLGRVASQRLRRAVAQR</sequence>
<dbReference type="Gene3D" id="2.40.50.1020">
    <property type="entry name" value="LytTr DNA-binding domain"/>
    <property type="match status" value="1"/>
</dbReference>
<dbReference type="PROSITE" id="PS50930">
    <property type="entry name" value="HTH_LYTTR"/>
    <property type="match status" value="1"/>
</dbReference>
<evidence type="ECO:0000256" key="1">
    <source>
        <dbReference type="ARBA" id="ARBA00023125"/>
    </source>
</evidence>
<dbReference type="PROSITE" id="PS50110">
    <property type="entry name" value="RESPONSE_REGULATORY"/>
    <property type="match status" value="1"/>
</dbReference>
<evidence type="ECO:0000259" key="4">
    <source>
        <dbReference type="PROSITE" id="PS50930"/>
    </source>
</evidence>
<feature type="domain" description="Response regulatory" evidence="3">
    <location>
        <begin position="3"/>
        <end position="114"/>
    </location>
</feature>
<gene>
    <name evidence="5" type="ORF">DY367_02035</name>
</gene>
<dbReference type="PANTHER" id="PTHR48111:SF69">
    <property type="entry name" value="RESPONSE REGULATOR RECEIVER"/>
    <property type="match status" value="1"/>
</dbReference>
<feature type="domain" description="HTH LytTR-type" evidence="4">
    <location>
        <begin position="121"/>
        <end position="227"/>
    </location>
</feature>
<dbReference type="RefSeq" id="WP_118931525.1">
    <property type="nucleotide sequence ID" value="NZ_CP061008.1"/>
</dbReference>
<feature type="modified residue" description="4-aspartylphosphate" evidence="2">
    <location>
        <position position="54"/>
    </location>
</feature>